<feature type="region of interest" description="Disordered" evidence="7">
    <location>
        <begin position="349"/>
        <end position="405"/>
    </location>
</feature>
<evidence type="ECO:0000256" key="8">
    <source>
        <dbReference type="SAM" id="Phobius"/>
    </source>
</evidence>
<evidence type="ECO:0000256" key="5">
    <source>
        <dbReference type="ARBA" id="ARBA00022777"/>
    </source>
</evidence>
<gene>
    <name evidence="10" type="ORF">ACFPM7_00430</name>
</gene>
<keyword evidence="8" id="KW-0472">Membrane</keyword>
<evidence type="ECO:0000313" key="11">
    <source>
        <dbReference type="Proteomes" id="UP001596157"/>
    </source>
</evidence>
<feature type="transmembrane region" description="Helical" evidence="8">
    <location>
        <begin position="323"/>
        <end position="343"/>
    </location>
</feature>
<evidence type="ECO:0000256" key="4">
    <source>
        <dbReference type="ARBA" id="ARBA00022741"/>
    </source>
</evidence>
<keyword evidence="6" id="KW-0067">ATP-binding</keyword>
<keyword evidence="11" id="KW-1185">Reference proteome</keyword>
<dbReference type="InterPro" id="IPR011009">
    <property type="entry name" value="Kinase-like_dom_sf"/>
</dbReference>
<dbReference type="InterPro" id="IPR008271">
    <property type="entry name" value="Ser/Thr_kinase_AS"/>
</dbReference>
<dbReference type="Pfam" id="PF00069">
    <property type="entry name" value="Pkinase"/>
    <property type="match status" value="1"/>
</dbReference>
<evidence type="ECO:0000259" key="9">
    <source>
        <dbReference type="PROSITE" id="PS50011"/>
    </source>
</evidence>
<evidence type="ECO:0000256" key="6">
    <source>
        <dbReference type="ARBA" id="ARBA00022840"/>
    </source>
</evidence>
<keyword evidence="8" id="KW-1133">Transmembrane helix</keyword>
<dbReference type="InterPro" id="IPR000719">
    <property type="entry name" value="Prot_kinase_dom"/>
</dbReference>
<dbReference type="GO" id="GO:0004674">
    <property type="term" value="F:protein serine/threonine kinase activity"/>
    <property type="evidence" value="ECO:0007669"/>
    <property type="project" value="UniProtKB-EC"/>
</dbReference>
<keyword evidence="2" id="KW-0723">Serine/threonine-protein kinase</keyword>
<keyword evidence="3 10" id="KW-0808">Transferase</keyword>
<evidence type="ECO:0000256" key="3">
    <source>
        <dbReference type="ARBA" id="ARBA00022679"/>
    </source>
</evidence>
<sequence>MLTSGQLLADRYRLSRRIAVGGMGEVWEAADTRLDRAVAVKVLKPELCGDAEFLHRFRTEARTTASLNHPGIAAVHDYGETAAIVDGPKDTAYLIMELVEGEPLAAIVSRDGRMNADRVLDILEQAGFALQAAHERGYVHRDVKPGNILITPSGVVKLTDFGIAKAADAAPVTRSGMVMGTAHYIAPEQALGHEAEPASDVYSLAVVGYECLMGHRPFLSENAVTVAMMHIRDAPPPLPPDVPPGARAVIEATLVKDPRRRYGSGGEFAAAVAAVRAGRPLPAPTGYARAGHPGTHPGMHPVQGTGTFAPVPPPAPQERSRTGLWVTIVVLAVALIAALAIGLPAVMEDDGGSGGAPADSTVTTPQTPGRGDSEQESDAAPTTTAEPEDTEPGGPPSMGEQPVAFLPTPYLGQSAMVAAEDLAANGVAVDVRTEDDERPENAAACAVVGSVPEGPVYRGDTVTIVCRPQGGSR</sequence>
<dbReference type="PANTHER" id="PTHR43289:SF6">
    <property type="entry name" value="SERINE_THREONINE-PROTEIN KINASE NEKL-3"/>
    <property type="match status" value="1"/>
</dbReference>
<evidence type="ECO:0000256" key="2">
    <source>
        <dbReference type="ARBA" id="ARBA00022527"/>
    </source>
</evidence>
<dbReference type="PROSITE" id="PS50011">
    <property type="entry name" value="PROTEIN_KINASE_DOM"/>
    <property type="match status" value="1"/>
</dbReference>
<dbReference type="PROSITE" id="PS00108">
    <property type="entry name" value="PROTEIN_KINASE_ST"/>
    <property type="match status" value="1"/>
</dbReference>
<dbReference type="Gene3D" id="1.10.510.10">
    <property type="entry name" value="Transferase(Phosphotransferase) domain 1"/>
    <property type="match status" value="1"/>
</dbReference>
<dbReference type="RefSeq" id="WP_378242503.1">
    <property type="nucleotide sequence ID" value="NZ_JBHSKF010000001.1"/>
</dbReference>
<evidence type="ECO:0000256" key="7">
    <source>
        <dbReference type="SAM" id="MobiDB-lite"/>
    </source>
</evidence>
<reference evidence="11" key="1">
    <citation type="journal article" date="2019" name="Int. J. Syst. Evol. Microbiol.">
        <title>The Global Catalogue of Microorganisms (GCM) 10K type strain sequencing project: providing services to taxonomists for standard genome sequencing and annotation.</title>
        <authorList>
            <consortium name="The Broad Institute Genomics Platform"/>
            <consortium name="The Broad Institute Genome Sequencing Center for Infectious Disease"/>
            <person name="Wu L."/>
            <person name="Ma J."/>
        </authorList>
    </citation>
    <scope>NUCLEOTIDE SEQUENCE [LARGE SCALE GENOMIC DNA]</scope>
    <source>
        <strain evidence="11">CCUG 59778</strain>
    </source>
</reference>
<feature type="domain" description="Protein kinase" evidence="9">
    <location>
        <begin position="12"/>
        <end position="275"/>
    </location>
</feature>
<dbReference type="SUPFAM" id="SSF56112">
    <property type="entry name" value="Protein kinase-like (PK-like)"/>
    <property type="match status" value="1"/>
</dbReference>
<proteinExistence type="predicted"/>
<keyword evidence="4" id="KW-0547">Nucleotide-binding</keyword>
<evidence type="ECO:0000256" key="1">
    <source>
        <dbReference type="ARBA" id="ARBA00012513"/>
    </source>
</evidence>
<dbReference type="PANTHER" id="PTHR43289">
    <property type="entry name" value="MITOGEN-ACTIVATED PROTEIN KINASE KINASE KINASE 20-RELATED"/>
    <property type="match status" value="1"/>
</dbReference>
<dbReference type="CDD" id="cd14014">
    <property type="entry name" value="STKc_PknB_like"/>
    <property type="match status" value="1"/>
</dbReference>
<evidence type="ECO:0000313" key="10">
    <source>
        <dbReference type="EMBL" id="MFC5285505.1"/>
    </source>
</evidence>
<organism evidence="10 11">
    <name type="scientific">Actinokineospora guangxiensis</name>
    <dbReference type="NCBI Taxonomy" id="1490288"/>
    <lineage>
        <taxon>Bacteria</taxon>
        <taxon>Bacillati</taxon>
        <taxon>Actinomycetota</taxon>
        <taxon>Actinomycetes</taxon>
        <taxon>Pseudonocardiales</taxon>
        <taxon>Pseudonocardiaceae</taxon>
        <taxon>Actinokineospora</taxon>
    </lineage>
</organism>
<dbReference type="EMBL" id="JBHSKF010000001">
    <property type="protein sequence ID" value="MFC5285505.1"/>
    <property type="molecule type" value="Genomic_DNA"/>
</dbReference>
<keyword evidence="5 10" id="KW-0418">Kinase</keyword>
<accession>A0ABW0EGZ6</accession>
<comment type="caution">
    <text evidence="10">The sequence shown here is derived from an EMBL/GenBank/DDBJ whole genome shotgun (WGS) entry which is preliminary data.</text>
</comment>
<dbReference type="Gene3D" id="3.30.200.20">
    <property type="entry name" value="Phosphorylase Kinase, domain 1"/>
    <property type="match status" value="1"/>
</dbReference>
<name>A0ABW0EGZ6_9PSEU</name>
<dbReference type="Proteomes" id="UP001596157">
    <property type="component" value="Unassembled WGS sequence"/>
</dbReference>
<keyword evidence="8" id="KW-0812">Transmembrane</keyword>
<protein>
    <recommendedName>
        <fullName evidence="1">non-specific serine/threonine protein kinase</fullName>
        <ecNumber evidence="1">2.7.11.1</ecNumber>
    </recommendedName>
</protein>
<dbReference type="SMART" id="SM00220">
    <property type="entry name" value="S_TKc"/>
    <property type="match status" value="1"/>
</dbReference>
<dbReference type="EC" id="2.7.11.1" evidence="1"/>